<dbReference type="Gene3D" id="3.40.50.300">
    <property type="entry name" value="P-loop containing nucleotide triphosphate hydrolases"/>
    <property type="match status" value="1"/>
</dbReference>
<dbReference type="AlphaFoldDB" id="A0A9D1PT30"/>
<dbReference type="SMART" id="SM00382">
    <property type="entry name" value="AAA"/>
    <property type="match status" value="1"/>
</dbReference>
<dbReference type="EMBL" id="DXHU01000020">
    <property type="protein sequence ID" value="HIV99216.1"/>
    <property type="molecule type" value="Genomic_DNA"/>
</dbReference>
<reference evidence="5" key="1">
    <citation type="journal article" date="2021" name="PeerJ">
        <title>Extensive microbial diversity within the chicken gut microbiome revealed by metagenomics and culture.</title>
        <authorList>
            <person name="Gilroy R."/>
            <person name="Ravi A."/>
            <person name="Getino M."/>
            <person name="Pursley I."/>
            <person name="Horton D.L."/>
            <person name="Alikhan N.F."/>
            <person name="Baker D."/>
            <person name="Gharbi K."/>
            <person name="Hall N."/>
            <person name="Watson M."/>
            <person name="Adriaenssens E.M."/>
            <person name="Foster-Nyarko E."/>
            <person name="Jarju S."/>
            <person name="Secka A."/>
            <person name="Antonio M."/>
            <person name="Oren A."/>
            <person name="Chaudhuri R.R."/>
            <person name="La Ragione R."/>
            <person name="Hildebrand F."/>
            <person name="Pallen M.J."/>
        </authorList>
    </citation>
    <scope>NUCLEOTIDE SEQUENCE</scope>
    <source>
        <strain evidence="5">Gambia11-129</strain>
    </source>
</reference>
<dbReference type="PANTHER" id="PTHR43553">
    <property type="entry name" value="HEAVY METAL TRANSPORTER"/>
    <property type="match status" value="1"/>
</dbReference>
<reference evidence="5" key="2">
    <citation type="submission" date="2021-04" db="EMBL/GenBank/DDBJ databases">
        <authorList>
            <person name="Gilroy R."/>
        </authorList>
    </citation>
    <scope>NUCLEOTIDE SEQUENCE</scope>
    <source>
        <strain evidence="5">Gambia11-129</strain>
    </source>
</reference>
<dbReference type="GO" id="GO:0042626">
    <property type="term" value="F:ATPase-coupled transmembrane transporter activity"/>
    <property type="evidence" value="ECO:0007669"/>
    <property type="project" value="TreeGrafter"/>
</dbReference>
<dbReference type="Proteomes" id="UP000823936">
    <property type="component" value="Unassembled WGS sequence"/>
</dbReference>
<organism evidence="5 6">
    <name type="scientific">Candidatus Ornithospirochaeta avicola</name>
    <dbReference type="NCBI Taxonomy" id="2840896"/>
    <lineage>
        <taxon>Bacteria</taxon>
        <taxon>Pseudomonadati</taxon>
        <taxon>Spirochaetota</taxon>
        <taxon>Spirochaetia</taxon>
        <taxon>Spirochaetales</taxon>
        <taxon>Spirochaetaceae</taxon>
        <taxon>Spirochaetaceae incertae sedis</taxon>
        <taxon>Candidatus Ornithospirochaeta</taxon>
    </lineage>
</organism>
<dbReference type="GO" id="GO:0005524">
    <property type="term" value="F:ATP binding"/>
    <property type="evidence" value="ECO:0007669"/>
    <property type="project" value="UniProtKB-KW"/>
</dbReference>
<dbReference type="PROSITE" id="PS50893">
    <property type="entry name" value="ABC_TRANSPORTER_2"/>
    <property type="match status" value="1"/>
</dbReference>
<dbReference type="InterPro" id="IPR015856">
    <property type="entry name" value="ABC_transpr_CbiO/EcfA_su"/>
</dbReference>
<sequence length="253" mass="28250">MIRLSSVTAKKGPFSLGPVNLEINSGEIIAFMGNNGSGKSTLLNIIAGIEKPESGKIERTSSVAINGDFSQYQVFMSTVEKDIAFSLSKKERSAERIKGAMESVCLDYESMRKKSPFELSEGNFRKVSLAGAIIRRENLLIMDESLSSFDAESRRKIFSWMLSYKENGKSLIFSTHDAERAVYADRIVFLKNGQIAFDGPSSSFFKEEVLSSFSLDMVTAMKMSANARKIGVDVNEYRIEDFIASFKRKRYGL</sequence>
<evidence type="ECO:0000313" key="5">
    <source>
        <dbReference type="EMBL" id="HIV99216.1"/>
    </source>
</evidence>
<comment type="caution">
    <text evidence="5">The sequence shown here is derived from an EMBL/GenBank/DDBJ whole genome shotgun (WGS) entry which is preliminary data.</text>
</comment>
<keyword evidence="3 5" id="KW-0067">ATP-binding</keyword>
<dbReference type="InterPro" id="IPR027417">
    <property type="entry name" value="P-loop_NTPase"/>
</dbReference>
<evidence type="ECO:0000256" key="2">
    <source>
        <dbReference type="ARBA" id="ARBA00022741"/>
    </source>
</evidence>
<dbReference type="InterPro" id="IPR003593">
    <property type="entry name" value="AAA+_ATPase"/>
</dbReference>
<dbReference type="SUPFAM" id="SSF52540">
    <property type="entry name" value="P-loop containing nucleoside triphosphate hydrolases"/>
    <property type="match status" value="1"/>
</dbReference>
<evidence type="ECO:0000259" key="4">
    <source>
        <dbReference type="PROSITE" id="PS50893"/>
    </source>
</evidence>
<dbReference type="GO" id="GO:0043190">
    <property type="term" value="C:ATP-binding cassette (ABC) transporter complex"/>
    <property type="evidence" value="ECO:0007669"/>
    <property type="project" value="TreeGrafter"/>
</dbReference>
<proteinExistence type="predicted"/>
<dbReference type="GO" id="GO:0016887">
    <property type="term" value="F:ATP hydrolysis activity"/>
    <property type="evidence" value="ECO:0007669"/>
    <property type="project" value="InterPro"/>
</dbReference>
<dbReference type="Pfam" id="PF00005">
    <property type="entry name" value="ABC_tran"/>
    <property type="match status" value="1"/>
</dbReference>
<protein>
    <submittedName>
        <fullName evidence="5">Energy-coupling factor ABC transporter ATP-binding protein</fullName>
    </submittedName>
</protein>
<evidence type="ECO:0000256" key="3">
    <source>
        <dbReference type="ARBA" id="ARBA00022840"/>
    </source>
</evidence>
<dbReference type="CDD" id="cd03225">
    <property type="entry name" value="ABC_cobalt_CbiO_domain1"/>
    <property type="match status" value="1"/>
</dbReference>
<feature type="domain" description="ABC transporter" evidence="4">
    <location>
        <begin position="2"/>
        <end position="217"/>
    </location>
</feature>
<keyword evidence="2" id="KW-0547">Nucleotide-binding</keyword>
<accession>A0A9D1PT30</accession>
<evidence type="ECO:0000313" key="6">
    <source>
        <dbReference type="Proteomes" id="UP000823936"/>
    </source>
</evidence>
<keyword evidence="1" id="KW-0813">Transport</keyword>
<evidence type="ECO:0000256" key="1">
    <source>
        <dbReference type="ARBA" id="ARBA00022448"/>
    </source>
</evidence>
<name>A0A9D1PT30_9SPIO</name>
<gene>
    <name evidence="5" type="ORF">IAB12_05530</name>
</gene>
<dbReference type="InterPro" id="IPR003439">
    <property type="entry name" value="ABC_transporter-like_ATP-bd"/>
</dbReference>
<dbReference type="InterPro" id="IPR050095">
    <property type="entry name" value="ECF_ABC_transporter_ATP-bd"/>
</dbReference>